<dbReference type="Pfam" id="PF04542">
    <property type="entry name" value="Sigma70_r2"/>
    <property type="match status" value="1"/>
</dbReference>
<dbReference type="Pfam" id="PF04545">
    <property type="entry name" value="Sigma70_r4"/>
    <property type="match status" value="1"/>
</dbReference>
<evidence type="ECO:0000256" key="6">
    <source>
        <dbReference type="RuleBase" id="RU000716"/>
    </source>
</evidence>
<dbReference type="CDD" id="cd06171">
    <property type="entry name" value="Sigma70_r4"/>
    <property type="match status" value="1"/>
</dbReference>
<comment type="caution">
    <text evidence="9">The sequence shown here is derived from an EMBL/GenBank/DDBJ whole genome shotgun (WGS) entry which is preliminary data.</text>
</comment>
<feature type="domain" description="RNA polymerase sigma-70 region 4" evidence="8">
    <location>
        <begin position="178"/>
        <end position="226"/>
    </location>
</feature>
<dbReference type="InterPro" id="IPR039425">
    <property type="entry name" value="RNA_pol_sigma-70-like"/>
</dbReference>
<dbReference type="PANTHER" id="PTHR43133">
    <property type="entry name" value="RNA POLYMERASE ECF-TYPE SIGMA FACTO"/>
    <property type="match status" value="1"/>
</dbReference>
<accession>A0ABQ2T9L8</accession>
<evidence type="ECO:0000313" key="10">
    <source>
        <dbReference type="Proteomes" id="UP000597853"/>
    </source>
</evidence>
<dbReference type="InterPro" id="IPR013325">
    <property type="entry name" value="RNA_pol_sigma_r2"/>
</dbReference>
<dbReference type="Gene3D" id="1.10.1740.10">
    <property type="match status" value="1"/>
</dbReference>
<dbReference type="Proteomes" id="UP000597853">
    <property type="component" value="Unassembled WGS sequence"/>
</dbReference>
<dbReference type="InterPro" id="IPR007627">
    <property type="entry name" value="RNA_pol_sigma70_r2"/>
</dbReference>
<evidence type="ECO:0000259" key="8">
    <source>
        <dbReference type="Pfam" id="PF04545"/>
    </source>
</evidence>
<dbReference type="SUPFAM" id="SSF88659">
    <property type="entry name" value="Sigma3 and sigma4 domains of RNA polymerase sigma factors"/>
    <property type="match status" value="1"/>
</dbReference>
<evidence type="ECO:0000256" key="3">
    <source>
        <dbReference type="ARBA" id="ARBA00023082"/>
    </source>
</evidence>
<keyword evidence="4 6" id="KW-0238">DNA-binding</keyword>
<dbReference type="EMBL" id="BMTX01000014">
    <property type="protein sequence ID" value="GGS59641.1"/>
    <property type="molecule type" value="Genomic_DNA"/>
</dbReference>
<dbReference type="InterPro" id="IPR036388">
    <property type="entry name" value="WH-like_DNA-bd_sf"/>
</dbReference>
<evidence type="ECO:0000313" key="9">
    <source>
        <dbReference type="EMBL" id="GGS59641.1"/>
    </source>
</evidence>
<evidence type="ECO:0000256" key="1">
    <source>
        <dbReference type="ARBA" id="ARBA00010641"/>
    </source>
</evidence>
<reference evidence="10" key="1">
    <citation type="journal article" date="2019" name="Int. J. Syst. Evol. Microbiol.">
        <title>The Global Catalogue of Microorganisms (GCM) 10K type strain sequencing project: providing services to taxonomists for standard genome sequencing and annotation.</title>
        <authorList>
            <consortium name="The Broad Institute Genomics Platform"/>
            <consortium name="The Broad Institute Genome Sequencing Center for Infectious Disease"/>
            <person name="Wu L."/>
            <person name="Ma J."/>
        </authorList>
    </citation>
    <scope>NUCLEOTIDE SEQUENCE [LARGE SCALE GENOMIC DNA]</scope>
    <source>
        <strain evidence="10">JCM 4416</strain>
    </source>
</reference>
<comment type="similarity">
    <text evidence="1 6">Belongs to the sigma-70 factor family. ECF subfamily.</text>
</comment>
<keyword evidence="10" id="KW-1185">Reference proteome</keyword>
<dbReference type="SUPFAM" id="SSF88946">
    <property type="entry name" value="Sigma2 domain of RNA polymerase sigma factors"/>
    <property type="match status" value="1"/>
</dbReference>
<organism evidence="9 10">
    <name type="scientific">Streptomyces pseudogriseolus</name>
    <name type="common">Streptomyces gancidicus</name>
    <name type="synonym">Streptomyces rubiginosus</name>
    <dbReference type="NCBI Taxonomy" id="36817"/>
    <lineage>
        <taxon>Bacteria</taxon>
        <taxon>Bacillati</taxon>
        <taxon>Actinomycetota</taxon>
        <taxon>Actinomycetes</taxon>
        <taxon>Kitasatosporales</taxon>
        <taxon>Streptomycetaceae</taxon>
        <taxon>Streptomyces</taxon>
        <taxon>Streptomyces pseudogriseolus group</taxon>
    </lineage>
</organism>
<dbReference type="InterPro" id="IPR013324">
    <property type="entry name" value="RNA_pol_sigma_r3/r4-like"/>
</dbReference>
<dbReference type="NCBIfam" id="NF007227">
    <property type="entry name" value="PRK09645.1"/>
    <property type="match status" value="1"/>
</dbReference>
<evidence type="ECO:0000259" key="7">
    <source>
        <dbReference type="Pfam" id="PF04542"/>
    </source>
</evidence>
<dbReference type="PROSITE" id="PS01063">
    <property type="entry name" value="SIGMA70_ECF"/>
    <property type="match status" value="1"/>
</dbReference>
<evidence type="ECO:0000256" key="4">
    <source>
        <dbReference type="ARBA" id="ARBA00023125"/>
    </source>
</evidence>
<sequence>MWVHVPVVVIPARKLPSLFEHPTPPVRTGCRATDWGIPRTPEVGVRKDAAVANERGTRARHRMSSQPSEPDEELMRALYREHAGPLLAYVLRLVAGDRQRAEDVVQETLIRAWKNAGQLNRATGSVRPWLVTVARRIVIDGHRSRQARPQEVDPSPLEVIPAEDEIDKALWLMTLSDALDDLTPAHREVLVETYFKGRTVNEAAQTLGIPSGTVRSRVFYALRSMKLALEERGVTA</sequence>
<feature type="domain" description="RNA polymerase sigma-70 region 2" evidence="7">
    <location>
        <begin position="78"/>
        <end position="146"/>
    </location>
</feature>
<evidence type="ECO:0000256" key="2">
    <source>
        <dbReference type="ARBA" id="ARBA00023015"/>
    </source>
</evidence>
<proteinExistence type="inferred from homology"/>
<dbReference type="InterPro" id="IPR014284">
    <property type="entry name" value="RNA_pol_sigma-70_dom"/>
</dbReference>
<dbReference type="PANTHER" id="PTHR43133:SF52">
    <property type="entry name" value="ECF RNA POLYMERASE SIGMA FACTOR SIGL"/>
    <property type="match status" value="1"/>
</dbReference>
<keyword evidence="3 6" id="KW-0731">Sigma factor</keyword>
<dbReference type="NCBIfam" id="TIGR02937">
    <property type="entry name" value="sigma70-ECF"/>
    <property type="match status" value="1"/>
</dbReference>
<dbReference type="Gene3D" id="1.10.10.10">
    <property type="entry name" value="Winged helix-like DNA-binding domain superfamily/Winged helix DNA-binding domain"/>
    <property type="match status" value="1"/>
</dbReference>
<keyword evidence="2 6" id="KW-0805">Transcription regulation</keyword>
<evidence type="ECO:0000256" key="5">
    <source>
        <dbReference type="ARBA" id="ARBA00023163"/>
    </source>
</evidence>
<dbReference type="InterPro" id="IPR007630">
    <property type="entry name" value="RNA_pol_sigma70_r4"/>
</dbReference>
<gene>
    <name evidence="9" type="ORF">GCM10010285_43720</name>
</gene>
<keyword evidence="5 6" id="KW-0804">Transcription</keyword>
<protein>
    <recommendedName>
        <fullName evidence="6">RNA polymerase sigma factor</fullName>
    </recommendedName>
</protein>
<name>A0ABQ2T9L8_STREZ</name>
<dbReference type="InterPro" id="IPR000838">
    <property type="entry name" value="RNA_pol_sigma70_ECF_CS"/>
</dbReference>